<organism evidence="1">
    <name type="scientific">hydrothermal vent metagenome</name>
    <dbReference type="NCBI Taxonomy" id="652676"/>
    <lineage>
        <taxon>unclassified sequences</taxon>
        <taxon>metagenomes</taxon>
        <taxon>ecological metagenomes</taxon>
    </lineage>
</organism>
<evidence type="ECO:0008006" key="2">
    <source>
        <dbReference type="Google" id="ProtNLM"/>
    </source>
</evidence>
<feature type="non-terminal residue" evidence="1">
    <location>
        <position position="267"/>
    </location>
</feature>
<dbReference type="SUPFAM" id="SSF56954">
    <property type="entry name" value="Outer membrane efflux proteins (OEP)"/>
    <property type="match status" value="1"/>
</dbReference>
<proteinExistence type="predicted"/>
<name>A0A3B0UCV7_9ZZZZ</name>
<gene>
    <name evidence="1" type="ORF">MNBD_BACTEROID07-945</name>
</gene>
<dbReference type="GO" id="GO:0015562">
    <property type="term" value="F:efflux transmembrane transporter activity"/>
    <property type="evidence" value="ECO:0007669"/>
    <property type="project" value="InterPro"/>
</dbReference>
<protein>
    <recommendedName>
        <fullName evidence="2">Outer membrane efflux protein</fullName>
    </recommendedName>
</protein>
<dbReference type="EMBL" id="UOET01000289">
    <property type="protein sequence ID" value="VAW28801.1"/>
    <property type="molecule type" value="Genomic_DNA"/>
</dbReference>
<dbReference type="AlphaFoldDB" id="A0A3B0UCV7"/>
<reference evidence="1" key="1">
    <citation type="submission" date="2018-06" db="EMBL/GenBank/DDBJ databases">
        <authorList>
            <person name="Zhirakovskaya E."/>
        </authorList>
    </citation>
    <scope>NUCLEOTIDE SEQUENCE</scope>
</reference>
<accession>A0A3B0UCV7</accession>
<dbReference type="Gene3D" id="1.20.1600.10">
    <property type="entry name" value="Outer membrane efflux proteins (OEP)"/>
    <property type="match status" value="1"/>
</dbReference>
<sequence length="267" mass="30338">MTKKDYTIQKIKSPCFKPFFLFLSLTVILFSWPSQFLHGQTHLSQYLNSARVNSPQIIQIQKQIRVLELGKKNIKALYEAPKGYLSSDINLTPYFNNNGVLFTTNPSSDAIGYDIGITNGGLYSALMNVDIPVFARKSTQNALFWQDQKISGLKILLKNLYFNLTRQVTGLYFTALGIQLSYLTQQESVRLLSGEVKIMEQLTRKGLYRLVDYELLKATLSSDSIKLQNLANAYRLQLMQLKSVSGISDSTVRLLKMEKMEISQPVK</sequence>
<evidence type="ECO:0000313" key="1">
    <source>
        <dbReference type="EMBL" id="VAW28801.1"/>
    </source>
</evidence>